<dbReference type="Proteomes" id="UP000678393">
    <property type="component" value="Unassembled WGS sequence"/>
</dbReference>
<evidence type="ECO:0000256" key="1">
    <source>
        <dbReference type="ARBA" id="ARBA00004141"/>
    </source>
</evidence>
<evidence type="ECO:0000256" key="4">
    <source>
        <dbReference type="ARBA" id="ARBA00023136"/>
    </source>
</evidence>
<dbReference type="PANTHER" id="PTHR46768">
    <property type="entry name" value="TWO PORE CALCIUM CHANNEL PROTEIN 2"/>
    <property type="match status" value="1"/>
</dbReference>
<dbReference type="GO" id="GO:0005765">
    <property type="term" value="C:lysosomal membrane"/>
    <property type="evidence" value="ECO:0007669"/>
    <property type="project" value="InterPro"/>
</dbReference>
<dbReference type="GO" id="GO:0022832">
    <property type="term" value="F:voltage-gated channel activity"/>
    <property type="evidence" value="ECO:0007669"/>
    <property type="project" value="InterPro"/>
</dbReference>
<feature type="domain" description="Ion transport" evidence="6">
    <location>
        <begin position="67"/>
        <end position="196"/>
    </location>
</feature>
<accession>A0A8S3YRK7</accession>
<evidence type="ECO:0000256" key="2">
    <source>
        <dbReference type="ARBA" id="ARBA00022692"/>
    </source>
</evidence>
<dbReference type="Gene3D" id="1.10.287.70">
    <property type="match status" value="1"/>
</dbReference>
<keyword evidence="8" id="KW-1185">Reference proteome</keyword>
<comment type="subcellular location">
    <subcellularLocation>
        <location evidence="1">Membrane</location>
        <topology evidence="1">Multi-pass membrane protein</topology>
    </subcellularLocation>
</comment>
<evidence type="ECO:0000256" key="5">
    <source>
        <dbReference type="SAM" id="Phobius"/>
    </source>
</evidence>
<dbReference type="EMBL" id="CAJHNH020000723">
    <property type="protein sequence ID" value="CAG5119483.1"/>
    <property type="molecule type" value="Genomic_DNA"/>
</dbReference>
<dbReference type="InterPro" id="IPR028798">
    <property type="entry name" value="TPC2"/>
</dbReference>
<evidence type="ECO:0000313" key="7">
    <source>
        <dbReference type="EMBL" id="CAG5119483.1"/>
    </source>
</evidence>
<comment type="caution">
    <text evidence="7">The sequence shown here is derived from an EMBL/GenBank/DDBJ whole genome shotgun (WGS) entry which is preliminary data.</text>
</comment>
<dbReference type="GO" id="GO:0015280">
    <property type="term" value="F:ligand-gated sodium channel activity"/>
    <property type="evidence" value="ECO:0007669"/>
    <property type="project" value="TreeGrafter"/>
</dbReference>
<dbReference type="Pfam" id="PF00520">
    <property type="entry name" value="Ion_trans"/>
    <property type="match status" value="1"/>
</dbReference>
<sequence length="200" mass="23664">SETFLQAVVFVEDAYYYRSIQHNIEARHLWLYRKYHSTVVIIFRHTVITLLHLLAFVEYPSSLTITSDPRLQAERTTWPCWLTQLIEFVCLALLLADNSVRAYLVGRYYFVRQIWDMGAILIISISFIDWTVSSALSCQELIRFRRILRPYFILQNSSLMKKIVNCLRRTLPEVMSILLLLALHLYVFTLFGMLLFPVYE</sequence>
<name>A0A8S3YRK7_9EUPU</name>
<feature type="transmembrane region" description="Helical" evidence="5">
    <location>
        <begin position="115"/>
        <end position="136"/>
    </location>
</feature>
<feature type="non-terminal residue" evidence="7">
    <location>
        <position position="1"/>
    </location>
</feature>
<dbReference type="SUPFAM" id="SSF81324">
    <property type="entry name" value="Voltage-gated potassium channels"/>
    <property type="match status" value="1"/>
</dbReference>
<dbReference type="GO" id="GO:0097682">
    <property type="term" value="F:intracellularly phosphatidylinositol-3,5-bisphosphate-gated monatomic cation channel activity"/>
    <property type="evidence" value="ECO:0007669"/>
    <property type="project" value="TreeGrafter"/>
</dbReference>
<feature type="non-terminal residue" evidence="7">
    <location>
        <position position="200"/>
    </location>
</feature>
<evidence type="ECO:0000259" key="6">
    <source>
        <dbReference type="Pfam" id="PF00520"/>
    </source>
</evidence>
<evidence type="ECO:0000256" key="3">
    <source>
        <dbReference type="ARBA" id="ARBA00022989"/>
    </source>
</evidence>
<reference evidence="7" key="1">
    <citation type="submission" date="2021-04" db="EMBL/GenBank/DDBJ databases">
        <authorList>
            <consortium name="Molecular Ecology Group"/>
        </authorList>
    </citation>
    <scope>NUCLEOTIDE SEQUENCE</scope>
</reference>
<keyword evidence="4 5" id="KW-0472">Membrane</keyword>
<dbReference type="GO" id="GO:0075509">
    <property type="term" value="P:endocytosis involved in viral entry into host cell"/>
    <property type="evidence" value="ECO:0007669"/>
    <property type="project" value="TreeGrafter"/>
</dbReference>
<evidence type="ECO:0000313" key="8">
    <source>
        <dbReference type="Proteomes" id="UP000678393"/>
    </source>
</evidence>
<dbReference type="InterPro" id="IPR005821">
    <property type="entry name" value="Ion_trans_dom"/>
</dbReference>
<dbReference type="PANTHER" id="PTHR46768:SF1">
    <property type="entry name" value="TWO PORE CHANNEL PROTEIN 2"/>
    <property type="match status" value="1"/>
</dbReference>
<keyword evidence="3 5" id="KW-1133">Transmembrane helix</keyword>
<proteinExistence type="predicted"/>
<gene>
    <name evidence="7" type="ORF">CUNI_LOCUS5041</name>
</gene>
<dbReference type="GO" id="GO:0019722">
    <property type="term" value="P:calcium-mediated signaling"/>
    <property type="evidence" value="ECO:0007669"/>
    <property type="project" value="TreeGrafter"/>
</dbReference>
<dbReference type="OrthoDB" id="416585at2759"/>
<dbReference type="AlphaFoldDB" id="A0A8S3YRK7"/>
<feature type="transmembrane region" description="Helical" evidence="5">
    <location>
        <begin position="177"/>
        <end position="199"/>
    </location>
</feature>
<protein>
    <recommendedName>
        <fullName evidence="6">Ion transport domain-containing protein</fullName>
    </recommendedName>
</protein>
<organism evidence="7 8">
    <name type="scientific">Candidula unifasciata</name>
    <dbReference type="NCBI Taxonomy" id="100452"/>
    <lineage>
        <taxon>Eukaryota</taxon>
        <taxon>Metazoa</taxon>
        <taxon>Spiralia</taxon>
        <taxon>Lophotrochozoa</taxon>
        <taxon>Mollusca</taxon>
        <taxon>Gastropoda</taxon>
        <taxon>Heterobranchia</taxon>
        <taxon>Euthyneura</taxon>
        <taxon>Panpulmonata</taxon>
        <taxon>Eupulmonata</taxon>
        <taxon>Stylommatophora</taxon>
        <taxon>Helicina</taxon>
        <taxon>Helicoidea</taxon>
        <taxon>Geomitridae</taxon>
        <taxon>Candidula</taxon>
    </lineage>
</organism>
<keyword evidence="2 5" id="KW-0812">Transmembrane</keyword>